<keyword evidence="3" id="KW-1185">Reference proteome</keyword>
<reference evidence="2 3" key="1">
    <citation type="submission" date="2018-06" db="EMBL/GenBank/DDBJ databases">
        <title>Genomic Encyclopedia of Type Strains, Phase IV (KMG-IV): sequencing the most valuable type-strain genomes for metagenomic binning, comparative biology and taxonomic classification.</title>
        <authorList>
            <person name="Goeker M."/>
        </authorList>
    </citation>
    <scope>NUCLEOTIDE SEQUENCE [LARGE SCALE GENOMIC DNA]</scope>
    <source>
        <strain evidence="2 3">DSM 18048</strain>
    </source>
</reference>
<dbReference type="EMBL" id="QJSX01000007">
    <property type="protein sequence ID" value="PYE53891.1"/>
    <property type="molecule type" value="Genomic_DNA"/>
</dbReference>
<dbReference type="InterPro" id="IPR038765">
    <property type="entry name" value="Papain-like_cys_pep_sf"/>
</dbReference>
<feature type="domain" description="Transglutaminase-like" evidence="1">
    <location>
        <begin position="172"/>
        <end position="238"/>
    </location>
</feature>
<dbReference type="PANTHER" id="PTHR33490:SF12">
    <property type="entry name" value="BLL5557 PROTEIN"/>
    <property type="match status" value="1"/>
</dbReference>
<proteinExistence type="predicted"/>
<dbReference type="GO" id="GO:0006508">
    <property type="term" value="P:proteolysis"/>
    <property type="evidence" value="ECO:0007669"/>
    <property type="project" value="UniProtKB-KW"/>
</dbReference>
<dbReference type="AlphaFoldDB" id="A0A318SMV9"/>
<gene>
    <name evidence="2" type="ORF">DES52_107149</name>
</gene>
<accession>A0A318SMV9</accession>
<dbReference type="Gene3D" id="3.10.620.30">
    <property type="match status" value="1"/>
</dbReference>
<keyword evidence="2" id="KW-0645">Protease</keyword>
<keyword evidence="2" id="KW-0378">Hydrolase</keyword>
<dbReference type="InterPro" id="IPR002931">
    <property type="entry name" value="Transglutaminase-like"/>
</dbReference>
<dbReference type="GO" id="GO:0008233">
    <property type="term" value="F:peptidase activity"/>
    <property type="evidence" value="ECO:0007669"/>
    <property type="project" value="UniProtKB-KW"/>
</dbReference>
<dbReference type="OrthoDB" id="9804872at2"/>
<evidence type="ECO:0000259" key="1">
    <source>
        <dbReference type="SMART" id="SM00460"/>
    </source>
</evidence>
<dbReference type="SUPFAM" id="SSF54001">
    <property type="entry name" value="Cysteine proteinases"/>
    <property type="match status" value="1"/>
</dbReference>
<organism evidence="2 3">
    <name type="scientific">Deinococcus yavapaiensis KR-236</name>
    <dbReference type="NCBI Taxonomy" id="694435"/>
    <lineage>
        <taxon>Bacteria</taxon>
        <taxon>Thermotogati</taxon>
        <taxon>Deinococcota</taxon>
        <taxon>Deinococci</taxon>
        <taxon>Deinococcales</taxon>
        <taxon>Deinococcaceae</taxon>
        <taxon>Deinococcus</taxon>
    </lineage>
</organism>
<protein>
    <submittedName>
        <fullName evidence="2">Transglutaminase-like putative cysteine protease</fullName>
    </submittedName>
</protein>
<dbReference type="Gene3D" id="2.60.40.2250">
    <property type="match status" value="1"/>
</dbReference>
<dbReference type="Pfam" id="PF01841">
    <property type="entry name" value="Transglut_core"/>
    <property type="match status" value="1"/>
</dbReference>
<name>A0A318SMV9_9DEIO</name>
<sequence>MTSRDDPSGALLVRVGFELTYDVPYVAPLLFLVEPSDGPLQRVMSSRRLLPPDLPLDRFSTYRDAFGNLVWRVLAPTGSFRIGHDLVVRVPTAKDPVLPHLDKPSIEHIPDDAFVYTLPSRYCPSDLFMTMAWDLFGDLRSGWEQVQAICDHLHLRVRYGVGSTASSDALQTYEARVGVCRDFTHMAISFCRALNIPARYVGGYLPDLYIEPNDAPMDFHAWFEAYLGGAWRTFDARHNIPRAGRVKIGVGRDATDVAFSTSYGATRLQSMRVWADEYHDASEQST</sequence>
<comment type="caution">
    <text evidence="2">The sequence shown here is derived from an EMBL/GenBank/DDBJ whole genome shotgun (WGS) entry which is preliminary data.</text>
</comment>
<evidence type="ECO:0000313" key="3">
    <source>
        <dbReference type="Proteomes" id="UP000248326"/>
    </source>
</evidence>
<dbReference type="Proteomes" id="UP000248326">
    <property type="component" value="Unassembled WGS sequence"/>
</dbReference>
<dbReference type="PANTHER" id="PTHR33490">
    <property type="entry name" value="BLR5614 PROTEIN-RELATED"/>
    <property type="match status" value="1"/>
</dbReference>
<dbReference type="RefSeq" id="WP_110886795.1">
    <property type="nucleotide sequence ID" value="NZ_QJSX01000007.1"/>
</dbReference>
<evidence type="ECO:0000313" key="2">
    <source>
        <dbReference type="EMBL" id="PYE53891.1"/>
    </source>
</evidence>
<dbReference type="SMART" id="SM00460">
    <property type="entry name" value="TGc"/>
    <property type="match status" value="1"/>
</dbReference>